<feature type="region of interest" description="Disordered" evidence="1">
    <location>
        <begin position="200"/>
        <end position="232"/>
    </location>
</feature>
<keyword evidence="2" id="KW-0472">Membrane</keyword>
<evidence type="ECO:0000313" key="4">
    <source>
        <dbReference type="Proteomes" id="UP000231232"/>
    </source>
</evidence>
<evidence type="ECO:0000256" key="1">
    <source>
        <dbReference type="SAM" id="MobiDB-lite"/>
    </source>
</evidence>
<evidence type="ECO:0000256" key="2">
    <source>
        <dbReference type="SAM" id="Phobius"/>
    </source>
</evidence>
<feature type="compositionally biased region" description="Basic and acidic residues" evidence="1">
    <location>
        <begin position="222"/>
        <end position="232"/>
    </location>
</feature>
<name>A0A2H9RDP1_HUBC1</name>
<dbReference type="AlphaFoldDB" id="A0A2H9RDP1"/>
<dbReference type="EMBL" id="PFSX01000010">
    <property type="protein sequence ID" value="PJC01716.1"/>
    <property type="molecule type" value="Genomic_DNA"/>
</dbReference>
<sequence>MGQSFTKESLYIPLILSFIISLLISVILYFIGFDVSFFVFTSLLLLVFLVQLLRSVFLFYDDLDLESRAIKLAIDKTAIIGRNYNKGAKITAVFDRNSVISSQDAFDKRLPNKTRSYMGVILKIITLNNKYYNSYSKCIFEIIDGSNLLLRDFMILGEKELPIIKGDPFYGRSWARISSQQSVNFFQYPTAEPTPAIYINPEDKITYPPSQQPPQNPPQQNKKQDIGDIDYR</sequence>
<reference evidence="4" key="1">
    <citation type="submission" date="2017-09" db="EMBL/GenBank/DDBJ databases">
        <title>Depth-based differentiation of microbial function through sediment-hosted aquifers and enrichment of novel symbionts in the deep terrestrial subsurface.</title>
        <authorList>
            <person name="Probst A.J."/>
            <person name="Ladd B."/>
            <person name="Jarett J.K."/>
            <person name="Geller-Mcgrath D.E."/>
            <person name="Sieber C.M.K."/>
            <person name="Emerson J.B."/>
            <person name="Anantharaman K."/>
            <person name="Thomas B.C."/>
            <person name="Malmstrom R."/>
            <person name="Stieglmeier M."/>
            <person name="Klingl A."/>
            <person name="Woyke T."/>
            <person name="Ryan C.M."/>
            <person name="Banfield J.F."/>
        </authorList>
    </citation>
    <scope>NUCLEOTIDE SEQUENCE [LARGE SCALE GENOMIC DNA]</scope>
</reference>
<keyword evidence="2" id="KW-1133">Transmembrane helix</keyword>
<feature type="transmembrane region" description="Helical" evidence="2">
    <location>
        <begin position="37"/>
        <end position="60"/>
    </location>
</feature>
<evidence type="ECO:0000313" key="3">
    <source>
        <dbReference type="EMBL" id="PJC01716.1"/>
    </source>
</evidence>
<protein>
    <submittedName>
        <fullName evidence="3">Uncharacterized protein</fullName>
    </submittedName>
</protein>
<proteinExistence type="predicted"/>
<accession>A0A2H9RDP1</accession>
<feature type="transmembrane region" description="Helical" evidence="2">
    <location>
        <begin position="12"/>
        <end position="31"/>
    </location>
</feature>
<gene>
    <name evidence="3" type="ORF">CO072_00270</name>
</gene>
<organism evidence="3 4">
    <name type="scientific">Huberarchaeum crystalense</name>
    <dbReference type="NCBI Taxonomy" id="2014257"/>
    <lineage>
        <taxon>Archaea</taxon>
        <taxon>Candidatus Huberarchaeota</taxon>
        <taxon>Candidatus Huberarchaeia</taxon>
        <taxon>Candidatus Huberarchaeales</taxon>
        <taxon>Candidatus Huberarchaeaceae</taxon>
        <taxon>Candidatus Huberarchaeum</taxon>
    </lineage>
</organism>
<comment type="caution">
    <text evidence="3">The sequence shown here is derived from an EMBL/GenBank/DDBJ whole genome shotgun (WGS) entry which is preliminary data.</text>
</comment>
<dbReference type="Proteomes" id="UP000231232">
    <property type="component" value="Unassembled WGS sequence"/>
</dbReference>
<keyword evidence="2" id="KW-0812">Transmembrane</keyword>